<evidence type="ECO:0000313" key="3">
    <source>
        <dbReference type="Proteomes" id="UP000606499"/>
    </source>
</evidence>
<reference evidence="2" key="1">
    <citation type="submission" date="2020-08" db="EMBL/GenBank/DDBJ databases">
        <title>Genome public.</title>
        <authorList>
            <person name="Liu C."/>
            <person name="Sun Q."/>
        </authorList>
    </citation>
    <scope>NUCLEOTIDE SEQUENCE</scope>
    <source>
        <strain evidence="2">NSJ-28</strain>
    </source>
</reference>
<feature type="transmembrane region" description="Helical" evidence="1">
    <location>
        <begin position="25"/>
        <end position="44"/>
    </location>
</feature>
<keyword evidence="1" id="KW-0812">Transmembrane</keyword>
<evidence type="ECO:0000256" key="1">
    <source>
        <dbReference type="SAM" id="Phobius"/>
    </source>
</evidence>
<evidence type="ECO:0000313" key="2">
    <source>
        <dbReference type="EMBL" id="MBC5725900.1"/>
    </source>
</evidence>
<keyword evidence="1" id="KW-0472">Membrane</keyword>
<comment type="caution">
    <text evidence="2">The sequence shown here is derived from an EMBL/GenBank/DDBJ whole genome shotgun (WGS) entry which is preliminary data.</text>
</comment>
<evidence type="ECO:0008006" key="4">
    <source>
        <dbReference type="Google" id="ProtNLM"/>
    </source>
</evidence>
<accession>A0A923LV35</accession>
<organism evidence="2 3">
    <name type="scientific">Agathobaculum faecis</name>
    <dbReference type="NCBI Taxonomy" id="2763013"/>
    <lineage>
        <taxon>Bacteria</taxon>
        <taxon>Bacillati</taxon>
        <taxon>Bacillota</taxon>
        <taxon>Clostridia</taxon>
        <taxon>Eubacteriales</taxon>
        <taxon>Butyricicoccaceae</taxon>
        <taxon>Agathobaculum</taxon>
    </lineage>
</organism>
<gene>
    <name evidence="2" type="ORF">H8S45_10580</name>
</gene>
<dbReference type="Proteomes" id="UP000606499">
    <property type="component" value="Unassembled WGS sequence"/>
</dbReference>
<protein>
    <recommendedName>
        <fullName evidence="4">Stage III sporulation protein AG</fullName>
    </recommendedName>
</protein>
<sequence length="183" mass="19324">MKKPELAWLKDLGEKLRPLAHRYRAVLIVLLAGMLLLASGGWFGGGKEQAAAQTGQPETAGFDLAVFEQDLNEKLAAIEGVGRVELMLSLDQTEEAVYAVNTRQTRNGDAGQSYESDLTVVSDGSYGEKPVTVKSLLPTFRGAVVLCDGADNAQVRLAVTQAVGTVCGIGSDKVTVLKMAAGT</sequence>
<keyword evidence="1" id="KW-1133">Transmembrane helix</keyword>
<proteinExistence type="predicted"/>
<name>A0A923LV35_9FIRM</name>
<dbReference type="RefSeq" id="WP_054327306.1">
    <property type="nucleotide sequence ID" value="NZ_JACOPL010000009.1"/>
</dbReference>
<dbReference type="AlphaFoldDB" id="A0A923LV35"/>
<keyword evidence="3" id="KW-1185">Reference proteome</keyword>
<dbReference type="EMBL" id="JACOPL010000009">
    <property type="protein sequence ID" value="MBC5725900.1"/>
    <property type="molecule type" value="Genomic_DNA"/>
</dbReference>